<protein>
    <submittedName>
        <fullName evidence="2">DUF5317 domain-containing protein</fullName>
    </submittedName>
</protein>
<dbReference type="AlphaFoldDB" id="A0A8J6NN24"/>
<organism evidence="2 3">
    <name type="scientific">Candidatus Desulfolinea nitratireducens</name>
    <dbReference type="NCBI Taxonomy" id="2841698"/>
    <lineage>
        <taxon>Bacteria</taxon>
        <taxon>Bacillati</taxon>
        <taxon>Chloroflexota</taxon>
        <taxon>Anaerolineae</taxon>
        <taxon>Anaerolineales</taxon>
        <taxon>Anaerolineales incertae sedis</taxon>
        <taxon>Candidatus Desulfolinea</taxon>
    </lineage>
</organism>
<proteinExistence type="predicted"/>
<keyword evidence="1" id="KW-1133">Transmembrane helix</keyword>
<dbReference type="InterPro" id="IPR035168">
    <property type="entry name" value="DUF5317"/>
</dbReference>
<dbReference type="Pfam" id="PF17248">
    <property type="entry name" value="DUF5317"/>
    <property type="match status" value="1"/>
</dbReference>
<name>A0A8J6NN24_9CHLR</name>
<gene>
    <name evidence="2" type="ORF">H8E29_11480</name>
</gene>
<feature type="transmembrane region" description="Helical" evidence="1">
    <location>
        <begin position="34"/>
        <end position="51"/>
    </location>
</feature>
<evidence type="ECO:0000313" key="3">
    <source>
        <dbReference type="Proteomes" id="UP000614469"/>
    </source>
</evidence>
<feature type="transmembrane region" description="Helical" evidence="1">
    <location>
        <begin position="84"/>
        <end position="105"/>
    </location>
</feature>
<evidence type="ECO:0000256" key="1">
    <source>
        <dbReference type="SAM" id="Phobius"/>
    </source>
</evidence>
<feature type="transmembrane region" description="Helical" evidence="1">
    <location>
        <begin position="60"/>
        <end position="78"/>
    </location>
</feature>
<sequence>MILLISVFAGITVGLLNARIKKQAFQAPDLRFTWLAVVAFVPQFFAFYLPVTRDLIPDSLAAICLVTSQILLLIFATLNRKLIGMWLLLSGLMLNLVVISINGGFMPISPNTASNLVPVPIVRSMLLDERFGKTKDILLLPEETQLEWLADRFLLPKWFSFQVAYSAGDILLAFGAYWMLAYQPLHKERD</sequence>
<keyword evidence="1" id="KW-0472">Membrane</keyword>
<dbReference type="Proteomes" id="UP000614469">
    <property type="component" value="Unassembled WGS sequence"/>
</dbReference>
<accession>A0A8J6NN24</accession>
<feature type="transmembrane region" description="Helical" evidence="1">
    <location>
        <begin position="158"/>
        <end position="180"/>
    </location>
</feature>
<reference evidence="2 3" key="1">
    <citation type="submission" date="2020-08" db="EMBL/GenBank/DDBJ databases">
        <title>Bridging the membrane lipid divide: bacteria of the FCB group superphylum have the potential to synthesize archaeal ether lipids.</title>
        <authorList>
            <person name="Villanueva L."/>
            <person name="Von Meijenfeldt F.A.B."/>
            <person name="Westbye A.B."/>
            <person name="Yadav S."/>
            <person name="Hopmans E.C."/>
            <person name="Dutilh B.E."/>
            <person name="Sinninghe Damste J.S."/>
        </authorList>
    </citation>
    <scope>NUCLEOTIDE SEQUENCE [LARGE SCALE GENOMIC DNA]</scope>
    <source>
        <strain evidence="2">NIOZ-UU36</strain>
    </source>
</reference>
<comment type="caution">
    <text evidence="2">The sequence shown here is derived from an EMBL/GenBank/DDBJ whole genome shotgun (WGS) entry which is preliminary data.</text>
</comment>
<keyword evidence="1" id="KW-0812">Transmembrane</keyword>
<evidence type="ECO:0000313" key="2">
    <source>
        <dbReference type="EMBL" id="MBC8335881.1"/>
    </source>
</evidence>
<dbReference type="EMBL" id="JACNJN010000127">
    <property type="protein sequence ID" value="MBC8335881.1"/>
    <property type="molecule type" value="Genomic_DNA"/>
</dbReference>